<dbReference type="InterPro" id="IPR037026">
    <property type="entry name" value="Vgr_OB-fold_dom_sf"/>
</dbReference>
<accession>A0A7J0BHU1</accession>
<keyword evidence="3" id="KW-1185">Reference proteome</keyword>
<proteinExistence type="predicted"/>
<dbReference type="AlphaFoldDB" id="A0A7J0BHU1"/>
<dbReference type="RefSeq" id="WP_243452121.1">
    <property type="nucleotide sequence ID" value="NZ_BLVO01000013.1"/>
</dbReference>
<dbReference type="Pfam" id="PF04717">
    <property type="entry name" value="Phage_base_V"/>
    <property type="match status" value="1"/>
</dbReference>
<gene>
    <name evidence="2" type="ORF">DSM101010T_16450</name>
</gene>
<evidence type="ECO:0000313" key="3">
    <source>
        <dbReference type="Proteomes" id="UP000503840"/>
    </source>
</evidence>
<evidence type="ECO:0000259" key="1">
    <source>
        <dbReference type="Pfam" id="PF04717"/>
    </source>
</evidence>
<sequence length="223" mass="24075">MVQEFLERLGGLEALVRQLVRVGTVASVNDAAGTCRVTLPDADNMQTYDLRVIQRKTHKDKNSVLPDVGEHVLCLFLPYGQEQGFVLGAFYSATDLPPVGTRDKAHWTFADGTLLEYDRKLHKLSGKVQGSVEITATGDISATSETSVHLQAPEITVQGGQMNYLGPMTAGSADAPNTWQLNGPMEHRSGDYTNPQNDVVASGVSLVNHTHICPTCGETGKPK</sequence>
<dbReference type="EMBL" id="BLVO01000013">
    <property type="protein sequence ID" value="GFM33280.1"/>
    <property type="molecule type" value="Genomic_DNA"/>
</dbReference>
<dbReference type="NCBIfam" id="TIGR01644">
    <property type="entry name" value="phage_P2_V"/>
    <property type="match status" value="1"/>
</dbReference>
<dbReference type="Gene3D" id="6.20.150.10">
    <property type="match status" value="1"/>
</dbReference>
<dbReference type="Gene3D" id="2.40.50.230">
    <property type="entry name" value="Gp5 N-terminal domain"/>
    <property type="match status" value="1"/>
</dbReference>
<name>A0A7J0BHU1_9BACT</name>
<protein>
    <submittedName>
        <fullName evidence="2">Baseplate protein</fullName>
    </submittedName>
</protein>
<organism evidence="2 3">
    <name type="scientific">Desulfovibrio subterraneus</name>
    <dbReference type="NCBI Taxonomy" id="2718620"/>
    <lineage>
        <taxon>Bacteria</taxon>
        <taxon>Pseudomonadati</taxon>
        <taxon>Thermodesulfobacteriota</taxon>
        <taxon>Desulfovibrionia</taxon>
        <taxon>Desulfovibrionales</taxon>
        <taxon>Desulfovibrionaceae</taxon>
        <taxon>Desulfovibrio</taxon>
    </lineage>
</organism>
<reference evidence="2 3" key="1">
    <citation type="submission" date="2020-05" db="EMBL/GenBank/DDBJ databases">
        <title>Draft genome sequence of Desulfovibrio sp. strain HN2T.</title>
        <authorList>
            <person name="Ueno A."/>
            <person name="Tamazawa S."/>
            <person name="Tamamura S."/>
            <person name="Murakami T."/>
            <person name="Kiyama T."/>
            <person name="Inomata H."/>
            <person name="Amano Y."/>
            <person name="Miyakawa K."/>
            <person name="Tamaki H."/>
            <person name="Naganuma T."/>
            <person name="Kaneko K."/>
        </authorList>
    </citation>
    <scope>NUCLEOTIDE SEQUENCE [LARGE SCALE GENOMIC DNA]</scope>
    <source>
        <strain evidence="2 3">HN2</strain>
    </source>
</reference>
<dbReference type="InterPro" id="IPR013046">
    <property type="entry name" value="GpV/Gp45"/>
</dbReference>
<feature type="domain" description="Gp5/Type VI secretion system Vgr protein OB-fold" evidence="1">
    <location>
        <begin position="22"/>
        <end position="91"/>
    </location>
</feature>
<evidence type="ECO:0000313" key="2">
    <source>
        <dbReference type="EMBL" id="GFM33280.1"/>
    </source>
</evidence>
<dbReference type="InterPro" id="IPR006531">
    <property type="entry name" value="Gp5/Vgr_OB"/>
</dbReference>
<comment type="caution">
    <text evidence="2">The sequence shown here is derived from an EMBL/GenBank/DDBJ whole genome shotgun (WGS) entry which is preliminary data.</text>
</comment>
<dbReference type="Proteomes" id="UP000503840">
    <property type="component" value="Unassembled WGS sequence"/>
</dbReference>